<evidence type="ECO:0000256" key="1">
    <source>
        <dbReference type="SAM" id="Coils"/>
    </source>
</evidence>
<accession>A0A7C7D7D8</accession>
<dbReference type="EMBL" id="DUTF01000334">
    <property type="protein sequence ID" value="HHY28076.1"/>
    <property type="molecule type" value="Genomic_DNA"/>
</dbReference>
<evidence type="ECO:0000313" key="3">
    <source>
        <dbReference type="Proteomes" id="UP000553059"/>
    </source>
</evidence>
<gene>
    <name evidence="2" type="ORF">GX523_15275</name>
</gene>
<proteinExistence type="predicted"/>
<organism evidence="2 3">
    <name type="scientific">Desulfitobacterium dehalogenans</name>
    <dbReference type="NCBI Taxonomy" id="36854"/>
    <lineage>
        <taxon>Bacteria</taxon>
        <taxon>Bacillati</taxon>
        <taxon>Bacillota</taxon>
        <taxon>Clostridia</taxon>
        <taxon>Eubacteriales</taxon>
        <taxon>Desulfitobacteriaceae</taxon>
        <taxon>Desulfitobacterium</taxon>
    </lineage>
</organism>
<name>A0A7C7D7D8_9FIRM</name>
<protein>
    <recommendedName>
        <fullName evidence="4">Transglycosylase</fullName>
    </recommendedName>
</protein>
<evidence type="ECO:0000313" key="2">
    <source>
        <dbReference type="EMBL" id="HHY28076.1"/>
    </source>
</evidence>
<dbReference type="Proteomes" id="UP000553059">
    <property type="component" value="Unassembled WGS sequence"/>
</dbReference>
<sequence>MQAICDAGCKEQFEIVEFKTAKINEDIEKIYFNCTHCGHEYVSFYTDAEVRLLQEKIRKVQSKFANKQYNQKVLEKQEQKIRAQIKAKMDELKEKYGS</sequence>
<reference evidence="2 3" key="1">
    <citation type="journal article" date="2020" name="Biotechnol. Biofuels">
        <title>New insights from the biogas microbiome by comprehensive genome-resolved metagenomics of nearly 1600 species originating from multiple anaerobic digesters.</title>
        <authorList>
            <person name="Campanaro S."/>
            <person name="Treu L."/>
            <person name="Rodriguez-R L.M."/>
            <person name="Kovalovszki A."/>
            <person name="Ziels R.M."/>
            <person name="Maus I."/>
            <person name="Zhu X."/>
            <person name="Kougias P.G."/>
            <person name="Basile A."/>
            <person name="Luo G."/>
            <person name="Schluter A."/>
            <person name="Konstantinidis K.T."/>
            <person name="Angelidaki I."/>
        </authorList>
    </citation>
    <scope>NUCLEOTIDE SEQUENCE [LARGE SCALE GENOMIC DNA]</scope>
    <source>
        <strain evidence="2">AS05jafATM_4</strain>
    </source>
</reference>
<feature type="coiled-coil region" evidence="1">
    <location>
        <begin position="66"/>
        <end position="95"/>
    </location>
</feature>
<evidence type="ECO:0008006" key="4">
    <source>
        <dbReference type="Google" id="ProtNLM"/>
    </source>
</evidence>
<keyword evidence="1" id="KW-0175">Coiled coil</keyword>
<comment type="caution">
    <text evidence="2">The sequence shown here is derived from an EMBL/GenBank/DDBJ whole genome shotgun (WGS) entry which is preliminary data.</text>
</comment>
<dbReference type="AlphaFoldDB" id="A0A7C7D7D8"/>